<dbReference type="Proteomes" id="UP000245399">
    <property type="component" value="Chromosome"/>
</dbReference>
<dbReference type="SUPFAM" id="SSF56784">
    <property type="entry name" value="HAD-like"/>
    <property type="match status" value="1"/>
</dbReference>
<dbReference type="Gene3D" id="3.40.50.1000">
    <property type="entry name" value="HAD superfamily/HAD-like"/>
    <property type="match status" value="1"/>
</dbReference>
<dbReference type="AlphaFoldDB" id="A0A0G3SUW7"/>
<dbReference type="InterPro" id="IPR036412">
    <property type="entry name" value="HAD-like_sf"/>
</dbReference>
<dbReference type="GO" id="GO:0046872">
    <property type="term" value="F:metal ion binding"/>
    <property type="evidence" value="ECO:0007669"/>
    <property type="project" value="UniProtKB-KW"/>
</dbReference>
<name>A0A0G3SUW7_SERMA</name>
<dbReference type="PROSITE" id="PS01229">
    <property type="entry name" value="COF_2"/>
    <property type="match status" value="1"/>
</dbReference>
<reference evidence="6" key="2">
    <citation type="journal article" date="2017" name="PLoS ONE">
        <title>Genomic and phenotypic characterisation of fluoroquinolone resistance mechanisms in Enterobacteriaceae in Durban, South Africa.</title>
        <authorList>
            <person name="Osei Sekyere J."/>
            <person name="Amoako D.G."/>
        </authorList>
    </citation>
    <scope>NUCLEOTIDE SEQUENCE</scope>
    <source>
        <strain evidence="6">945174350</strain>
    </source>
</reference>
<reference evidence="7" key="6">
    <citation type="submission" date="2018-06" db="EMBL/GenBank/DDBJ databases">
        <authorList>
            <person name="Martins R.C."/>
            <person name="Perdigao-Neto L.V."/>
            <person name="Costa S.F."/>
            <person name="Levin A.S.S."/>
        </authorList>
    </citation>
    <scope>NUCLEOTIDE SEQUENCE</scope>
    <source>
        <strain evidence="7">1283</strain>
    </source>
</reference>
<dbReference type="Proteomes" id="UP000247823">
    <property type="component" value="Unassembled WGS sequence"/>
</dbReference>
<keyword evidence="10" id="KW-1185">Reference proteome</keyword>
<reference evidence="5 9" key="3">
    <citation type="submission" date="2018-05" db="EMBL/GenBank/DDBJ databases">
        <title>Klebsiella quasipneumonaiae provides a window into carbapenemase gene transfer, plasmid rearrangements and nosocomial acquisition from the hospital environment.</title>
        <authorList>
            <person name="Mathers A.J."/>
            <person name="Vegesana K."/>
            <person name="Stoesser N."/>
            <person name="Crook D."/>
            <person name="Vaughan A."/>
            <person name="Barry K."/>
            <person name="Parikh H."/>
            <person name="Sebra R."/>
            <person name="Kotay S."/>
            <person name="Walker A.S."/>
            <person name="Sheppard A.E."/>
        </authorList>
    </citation>
    <scope>NUCLEOTIDE SEQUENCE [LARGE SCALE GENOMIC DNA]</scope>
    <source>
        <strain evidence="5 9">CAV1761</strain>
    </source>
</reference>
<dbReference type="GO" id="GO:0016787">
    <property type="term" value="F:hydrolase activity"/>
    <property type="evidence" value="ECO:0007669"/>
    <property type="project" value="UniProtKB-KW"/>
</dbReference>
<keyword evidence="2" id="KW-0479">Metal-binding</keyword>
<proteinExistence type="predicted"/>
<dbReference type="RefSeq" id="WP_038872258.1">
    <property type="nucleotide sequence ID" value="NZ_CABMHU010000142.1"/>
</dbReference>
<dbReference type="PANTHER" id="PTHR47267:SF4">
    <property type="entry name" value="PYRIDOXAL PHOSPHATE PHOSPHATASE YIGL"/>
    <property type="match status" value="1"/>
</dbReference>
<dbReference type="EMBL" id="LJEX02000001">
    <property type="protein sequence ID" value="OCO91440.1"/>
    <property type="molecule type" value="Genomic_DNA"/>
</dbReference>
<evidence type="ECO:0000256" key="1">
    <source>
        <dbReference type="ARBA" id="ARBA00001946"/>
    </source>
</evidence>
<reference evidence="7 10" key="5">
    <citation type="submission" date="2018-06" db="EMBL/GenBank/DDBJ databases">
        <title>Serratia marcescens genome sequencing and assembly.</title>
        <authorList>
            <person name="Martins R.C.R."/>
            <person name="Perdigao-Neto L.V."/>
            <person name="Costa S.F."/>
            <person name="Levin A.S.S."/>
        </authorList>
    </citation>
    <scope>NUCLEOTIDE SEQUENCE [LARGE SCALE GENOMIC DNA]</scope>
    <source>
        <strain evidence="7 10">1283</strain>
    </source>
</reference>
<dbReference type="Gene3D" id="3.30.1240.10">
    <property type="match status" value="1"/>
</dbReference>
<evidence type="ECO:0000313" key="6">
    <source>
        <dbReference type="EMBL" id="OCO91440.1"/>
    </source>
</evidence>
<evidence type="ECO:0000313" key="10">
    <source>
        <dbReference type="Proteomes" id="UP000247823"/>
    </source>
</evidence>
<evidence type="ECO:0000256" key="4">
    <source>
        <dbReference type="ARBA" id="ARBA00022842"/>
    </source>
</evidence>
<dbReference type="NCBIfam" id="TIGR00099">
    <property type="entry name" value="Cof-subfamily"/>
    <property type="match status" value="1"/>
</dbReference>
<keyword evidence="4" id="KW-0460">Magnesium</keyword>
<evidence type="ECO:0000256" key="3">
    <source>
        <dbReference type="ARBA" id="ARBA00022801"/>
    </source>
</evidence>
<evidence type="ECO:0000256" key="2">
    <source>
        <dbReference type="ARBA" id="ARBA00022723"/>
    </source>
</evidence>
<dbReference type="Pfam" id="PF08282">
    <property type="entry name" value="Hydrolase_3"/>
    <property type="match status" value="1"/>
</dbReference>
<dbReference type="PANTHER" id="PTHR47267">
    <property type="match status" value="1"/>
</dbReference>
<dbReference type="InterPro" id="IPR023214">
    <property type="entry name" value="HAD_sf"/>
</dbReference>
<comment type="cofactor">
    <cofactor evidence="1">
        <name>Mg(2+)</name>
        <dbReference type="ChEBI" id="CHEBI:18420"/>
    </cofactor>
</comment>
<accession>A0A0G3SUW7</accession>
<reference evidence="8" key="1">
    <citation type="submission" date="2016-04" db="EMBL/GenBank/DDBJ databases">
        <authorList>
            <person name="Osei Sekyere J."/>
            <person name="Sivertsen A."/>
            <person name="Pedersen A.T."/>
            <person name="Sundsfjord A."/>
        </authorList>
    </citation>
    <scope>NUCLEOTIDE SEQUENCE [LARGE SCALE GENOMIC DNA]</scope>
    <source>
        <strain evidence="8">945174350</strain>
    </source>
</reference>
<dbReference type="EMBL" id="QJQB01000590">
    <property type="protein sequence ID" value="PYA55258.1"/>
    <property type="molecule type" value="Genomic_DNA"/>
</dbReference>
<evidence type="ECO:0000313" key="8">
    <source>
        <dbReference type="Proteomes" id="UP000050489"/>
    </source>
</evidence>
<keyword evidence="3 6" id="KW-0378">Hydrolase</keyword>
<evidence type="ECO:0000313" key="5">
    <source>
        <dbReference type="EMBL" id="AWL70584.1"/>
    </source>
</evidence>
<evidence type="ECO:0000313" key="7">
    <source>
        <dbReference type="EMBL" id="PYA55258.1"/>
    </source>
</evidence>
<dbReference type="Proteomes" id="UP000050489">
    <property type="component" value="Unassembled WGS sequence"/>
</dbReference>
<protein>
    <submittedName>
        <fullName evidence="5 6">Hydrolase</fullName>
    </submittedName>
</protein>
<gene>
    <name evidence="6" type="ORF">AN695_0201175</name>
    <name evidence="5" type="ORF">DKC05_24510</name>
    <name evidence="7" type="ORF">DMW51_26260</name>
</gene>
<sequence>MWLAVDGKIKYRAIVSDLDGTLLDPSGNLSDVTVETLNILQRRGLEIVIATGRCDADARGIVDGLGFSPVIVSCNGAMVNIEGQAAADRSYFLPAELQTGLIDFLFASPFHVTLFTREGWMMAEENPHFSDYVKTSGVACRYVEPEAMKRQRILKVLVHGDAAPIETLFDQVNQAFGKTLSICKSSTETIDIMDKHISKARSVADYLNSKQIAMRDCLSFGDAMNDLDMLRWAGTGVVMGNAMSELKRALPLNPVALPNSRNGVADYLCREFGLF</sequence>
<evidence type="ECO:0000313" key="9">
    <source>
        <dbReference type="Proteomes" id="UP000245399"/>
    </source>
</evidence>
<dbReference type="InterPro" id="IPR000150">
    <property type="entry name" value="Cof"/>
</dbReference>
<reference evidence="10" key="4">
    <citation type="submission" date="2018-06" db="EMBL/GenBank/DDBJ databases">
        <title>Serratia marcescens genome sequencing and assembly.</title>
        <authorList>
            <person name="Martins R.C."/>
            <person name="Perdigao-Neto L.V."/>
            <person name="Costa S.F."/>
            <person name="Levin A.S.S."/>
        </authorList>
    </citation>
    <scope>NUCLEOTIDE SEQUENCE [LARGE SCALE GENOMIC DNA]</scope>
    <source>
        <strain evidence="10">1283</strain>
    </source>
</reference>
<dbReference type="EMBL" id="CP029449">
    <property type="protein sequence ID" value="AWL70584.1"/>
    <property type="molecule type" value="Genomic_DNA"/>
</dbReference>
<organism evidence="6 8">
    <name type="scientific">Serratia marcescens</name>
    <dbReference type="NCBI Taxonomy" id="615"/>
    <lineage>
        <taxon>Bacteria</taxon>
        <taxon>Pseudomonadati</taxon>
        <taxon>Pseudomonadota</taxon>
        <taxon>Gammaproteobacteria</taxon>
        <taxon>Enterobacterales</taxon>
        <taxon>Yersiniaceae</taxon>
        <taxon>Serratia</taxon>
    </lineage>
</organism>